<protein>
    <submittedName>
        <fullName evidence="2">HNH endonuclease</fullName>
    </submittedName>
</protein>
<keyword evidence="2" id="KW-0540">Nuclease</keyword>
<gene>
    <name evidence="2" type="ORF">CHH48_09860</name>
</gene>
<dbReference type="GO" id="GO:0004519">
    <property type="term" value="F:endonuclease activity"/>
    <property type="evidence" value="ECO:0007669"/>
    <property type="project" value="UniProtKB-KW"/>
</dbReference>
<dbReference type="InterPro" id="IPR003615">
    <property type="entry name" value="HNH_nuc"/>
</dbReference>
<dbReference type="CDD" id="cd00085">
    <property type="entry name" value="HNHc"/>
    <property type="match status" value="1"/>
</dbReference>
<keyword evidence="2" id="KW-0378">Hydrolase</keyword>
<dbReference type="EMBL" id="NPBJ01000018">
    <property type="protein sequence ID" value="PAD99965.1"/>
    <property type="molecule type" value="Genomic_DNA"/>
</dbReference>
<keyword evidence="3" id="KW-1185">Reference proteome</keyword>
<dbReference type="InterPro" id="IPR002711">
    <property type="entry name" value="HNH"/>
</dbReference>
<evidence type="ECO:0000313" key="2">
    <source>
        <dbReference type="EMBL" id="PAD99965.1"/>
    </source>
</evidence>
<reference evidence="2 3" key="1">
    <citation type="submission" date="2017-07" db="EMBL/GenBank/DDBJ databases">
        <title>Isolation and whole genome analysis of endospore-forming bacteria from heroin.</title>
        <authorList>
            <person name="Kalinowski J."/>
            <person name="Ahrens B."/>
            <person name="Al-Dilaimi A."/>
            <person name="Winkler A."/>
            <person name="Wibberg D."/>
            <person name="Schleenbecker U."/>
            <person name="Ruckert C."/>
            <person name="Wolfel R."/>
            <person name="Grass G."/>
        </authorList>
    </citation>
    <scope>NUCLEOTIDE SEQUENCE [LARGE SCALE GENOMIC DNA]</scope>
    <source>
        <strain evidence="2 3">7517-1</strain>
    </source>
</reference>
<dbReference type="Proteomes" id="UP000216852">
    <property type="component" value="Unassembled WGS sequence"/>
</dbReference>
<feature type="domain" description="HNH" evidence="1">
    <location>
        <begin position="48"/>
        <end position="94"/>
    </location>
</feature>
<comment type="caution">
    <text evidence="2">The sequence shown here is derived from an EMBL/GenBank/DDBJ whole genome shotgun (WGS) entry which is preliminary data.</text>
</comment>
<keyword evidence="2" id="KW-0255">Endonuclease</keyword>
<name>A0ABX4GYL0_9BACI</name>
<sequence>MPKAVKITGRSSSITNSFVNGIIPTIPPTEKELEEVLALLGMTEGVRCAYCGGESTEWDHFRPLVRNKKPTGYISEIQNLVPACGKCNQSKGNKYWREWILSDARLSPKTRAVEHLDVLVNQLEKYESWSRPTIVDFEKVVGSKVWEEHWENCERIHRLMKESQQLSDYIKVAVAKDVADDKLNDELLEKVNARD</sequence>
<evidence type="ECO:0000313" key="3">
    <source>
        <dbReference type="Proteomes" id="UP000216852"/>
    </source>
</evidence>
<evidence type="ECO:0000259" key="1">
    <source>
        <dbReference type="Pfam" id="PF01844"/>
    </source>
</evidence>
<accession>A0ABX4GYL0</accession>
<dbReference type="Pfam" id="PF01844">
    <property type="entry name" value="HNH"/>
    <property type="match status" value="1"/>
</dbReference>
<dbReference type="Gene3D" id="1.10.30.50">
    <property type="match status" value="1"/>
</dbReference>
<proteinExistence type="predicted"/>
<organism evidence="2 3">
    <name type="scientific">Terribacillus saccharophilus</name>
    <dbReference type="NCBI Taxonomy" id="361277"/>
    <lineage>
        <taxon>Bacteria</taxon>
        <taxon>Bacillati</taxon>
        <taxon>Bacillota</taxon>
        <taxon>Bacilli</taxon>
        <taxon>Bacillales</taxon>
        <taxon>Bacillaceae</taxon>
        <taxon>Terribacillus</taxon>
    </lineage>
</organism>